<name>F0F322_9NEIS</name>
<dbReference type="AlphaFoldDB" id="F0F322"/>
<dbReference type="Proteomes" id="UP000004088">
    <property type="component" value="Unassembled WGS sequence"/>
</dbReference>
<evidence type="ECO:0000313" key="1">
    <source>
        <dbReference type="EMBL" id="EGC16184.1"/>
    </source>
</evidence>
<reference evidence="1 2" key="1">
    <citation type="submission" date="2011-01" db="EMBL/GenBank/DDBJ databases">
        <authorList>
            <person name="Muzny D."/>
            <person name="Qin X."/>
            <person name="Deng J."/>
            <person name="Jiang H."/>
            <person name="Liu Y."/>
            <person name="Qu J."/>
            <person name="Song X.-Z."/>
            <person name="Zhang L."/>
            <person name="Thornton R."/>
            <person name="Coyle M."/>
            <person name="Francisco L."/>
            <person name="Jackson L."/>
            <person name="Javaid M."/>
            <person name="Korchina V."/>
            <person name="Kovar C."/>
            <person name="Mata R."/>
            <person name="Mathew T."/>
            <person name="Ngo R."/>
            <person name="Nguyen L."/>
            <person name="Nguyen N."/>
            <person name="Okwuonu G."/>
            <person name="Ongeri F."/>
            <person name="Pham C."/>
            <person name="Simmons D."/>
            <person name="Wilczek-Boney K."/>
            <person name="Hale W."/>
            <person name="Jakkamsetti A."/>
            <person name="Pham P."/>
            <person name="Ruth R."/>
            <person name="San Lucas F."/>
            <person name="Warren J."/>
            <person name="Zhang J."/>
            <person name="Zhao Z."/>
            <person name="Zhou C."/>
            <person name="Zhu D."/>
            <person name="Lee S."/>
            <person name="Bess C."/>
            <person name="Blankenburg K."/>
            <person name="Forbes L."/>
            <person name="Fu Q."/>
            <person name="Gubbala S."/>
            <person name="Hirani K."/>
            <person name="Jayaseelan J.C."/>
            <person name="Lara F."/>
            <person name="Munidasa M."/>
            <person name="Palculict T."/>
            <person name="Patil S."/>
            <person name="Pu L.-L."/>
            <person name="Saada N."/>
            <person name="Tang L."/>
            <person name="Weissenberger G."/>
            <person name="Zhu Y."/>
            <person name="Hemphill L."/>
            <person name="Shang Y."/>
            <person name="Youmans B."/>
            <person name="Ayvaz T."/>
            <person name="Ross M."/>
            <person name="Santibanez J."/>
            <person name="Aqrawi P."/>
            <person name="Gross S."/>
            <person name="Joshi V."/>
            <person name="Fowler G."/>
            <person name="Nazareth L."/>
            <person name="Reid J."/>
            <person name="Worley K."/>
            <person name="Petrosino J."/>
            <person name="Highlander S."/>
            <person name="Gibbs R."/>
        </authorList>
    </citation>
    <scope>NUCLEOTIDE SEQUENCE [LARGE SCALE GENOMIC DNA]</scope>
    <source>
        <strain evidence="1 2">ATCC 33394</strain>
    </source>
</reference>
<sequence length="43" mass="4487">MLMSTVLSADCSELSIDELGKAACTQLPRGKLRAAAAALETCF</sequence>
<dbReference type="HOGENOM" id="CLU_3234767_0_0_4"/>
<organism evidence="1 2">
    <name type="scientific">Kingella denitrificans ATCC 33394</name>
    <dbReference type="NCBI Taxonomy" id="888741"/>
    <lineage>
        <taxon>Bacteria</taxon>
        <taxon>Pseudomonadati</taxon>
        <taxon>Pseudomonadota</taxon>
        <taxon>Betaproteobacteria</taxon>
        <taxon>Neisseriales</taxon>
        <taxon>Neisseriaceae</taxon>
        <taxon>Kingella</taxon>
    </lineage>
</organism>
<protein>
    <submittedName>
        <fullName evidence="1">Uncharacterized protein</fullName>
    </submittedName>
</protein>
<gene>
    <name evidence="1" type="ORF">HMPREF9098_2507</name>
</gene>
<dbReference type="EMBL" id="AEWV01000046">
    <property type="protein sequence ID" value="EGC16184.1"/>
    <property type="molecule type" value="Genomic_DNA"/>
</dbReference>
<comment type="caution">
    <text evidence="1">The sequence shown here is derived from an EMBL/GenBank/DDBJ whole genome shotgun (WGS) entry which is preliminary data.</text>
</comment>
<keyword evidence="2" id="KW-1185">Reference proteome</keyword>
<evidence type="ECO:0000313" key="2">
    <source>
        <dbReference type="Proteomes" id="UP000004088"/>
    </source>
</evidence>
<accession>F0F322</accession>
<proteinExistence type="predicted"/>